<name>W9PXI2_FUSOX</name>
<accession>W9PXI2</accession>
<evidence type="ECO:0000313" key="1">
    <source>
        <dbReference type="EMBL" id="EXA47012.1"/>
    </source>
</evidence>
<protein>
    <submittedName>
        <fullName evidence="1">Uncharacterized protein</fullName>
    </submittedName>
</protein>
<sequence>MAAFKLWFHRLGSRSAELHLCIVYSDVRNF</sequence>
<dbReference type="HOGENOM" id="CLU_3406409_0_0_1"/>
<dbReference type="AlphaFoldDB" id="W9PXI2"/>
<organism evidence="1">
    <name type="scientific">Fusarium oxysporum f. sp. pisi HDV247</name>
    <dbReference type="NCBI Taxonomy" id="1080344"/>
    <lineage>
        <taxon>Eukaryota</taxon>
        <taxon>Fungi</taxon>
        <taxon>Dikarya</taxon>
        <taxon>Ascomycota</taxon>
        <taxon>Pezizomycotina</taxon>
        <taxon>Sordariomycetes</taxon>
        <taxon>Hypocreomycetidae</taxon>
        <taxon>Hypocreales</taxon>
        <taxon>Nectriaceae</taxon>
        <taxon>Fusarium</taxon>
        <taxon>Fusarium oxysporum species complex</taxon>
    </lineage>
</organism>
<reference evidence="1" key="1">
    <citation type="submission" date="2011-10" db="EMBL/GenBank/DDBJ databases">
        <title>The Genome Sequence of Fusarium oxysporum HDV247.</title>
        <authorList>
            <consortium name="The Broad Institute Genome Sequencing Platform"/>
            <person name="Ma L.-J."/>
            <person name="Gale L.R."/>
            <person name="Schwartz D.C."/>
            <person name="Zhou S."/>
            <person name="Corby-Kistler H."/>
            <person name="Young S.K."/>
            <person name="Zeng Q."/>
            <person name="Gargeya S."/>
            <person name="Fitzgerald M."/>
            <person name="Haas B."/>
            <person name="Abouelleil A."/>
            <person name="Alvarado L."/>
            <person name="Arachchi H.M."/>
            <person name="Berlin A."/>
            <person name="Brown A."/>
            <person name="Chapman S.B."/>
            <person name="Chen Z."/>
            <person name="Dunbar C."/>
            <person name="Freedman E."/>
            <person name="Gearin G."/>
            <person name="Goldberg J."/>
            <person name="Griggs A."/>
            <person name="Gujja S."/>
            <person name="Heiman D."/>
            <person name="Howarth C."/>
            <person name="Larson L."/>
            <person name="Lui A."/>
            <person name="MacDonald P.J.P."/>
            <person name="Montmayeur A."/>
            <person name="Murphy C."/>
            <person name="Neiman D."/>
            <person name="Pearson M."/>
            <person name="Priest M."/>
            <person name="Roberts A."/>
            <person name="Saif S."/>
            <person name="Shea T."/>
            <person name="Shenoy N."/>
            <person name="Sisk P."/>
            <person name="Stolte C."/>
            <person name="Sykes S."/>
            <person name="Wortman J."/>
            <person name="Nusbaum C."/>
            <person name="Birren B."/>
        </authorList>
    </citation>
    <scope>NUCLEOTIDE SEQUENCE [LARGE SCALE GENOMIC DNA]</scope>
    <source>
        <strain evidence="1">HDV247</strain>
    </source>
</reference>
<proteinExistence type="predicted"/>
<reference evidence="1" key="2">
    <citation type="submission" date="2012-05" db="EMBL/GenBank/DDBJ databases">
        <title>Annotation of the Genome Sequence of Fusarium oxysporum HDV247.</title>
        <authorList>
            <consortium name="The Broad Institute Genomics Platform"/>
            <person name="Ma L.-J."/>
            <person name="Corby-Kistler H."/>
            <person name="Broz K."/>
            <person name="Gale L.R."/>
            <person name="Jonkers W."/>
            <person name="O'Donnell K."/>
            <person name="Ploetz R."/>
            <person name="Steinberg C."/>
            <person name="Schwartz D.C."/>
            <person name="VanEtten H."/>
            <person name="Zhou S."/>
            <person name="Young S.K."/>
            <person name="Zeng Q."/>
            <person name="Gargeya S."/>
            <person name="Fitzgerald M."/>
            <person name="Abouelleil A."/>
            <person name="Alvarado L."/>
            <person name="Chapman S.B."/>
            <person name="Gainer-Dewar J."/>
            <person name="Goldberg J."/>
            <person name="Griggs A."/>
            <person name="Gujja S."/>
            <person name="Hansen M."/>
            <person name="Howarth C."/>
            <person name="Imamovic A."/>
            <person name="Ireland A."/>
            <person name="Larimer J."/>
            <person name="McCowan C."/>
            <person name="Murphy C."/>
            <person name="Pearson M."/>
            <person name="Poon T.W."/>
            <person name="Priest M."/>
            <person name="Roberts A."/>
            <person name="Saif S."/>
            <person name="Shea T."/>
            <person name="Sykes S."/>
            <person name="Wortman J."/>
            <person name="Nusbaum C."/>
            <person name="Birren B."/>
        </authorList>
    </citation>
    <scope>NUCLEOTIDE SEQUENCE</scope>
    <source>
        <strain evidence="1">HDV247</strain>
    </source>
</reference>
<dbReference type="Proteomes" id="UP000030751">
    <property type="component" value="Unassembled WGS sequence"/>
</dbReference>
<dbReference type="EMBL" id="JH650970">
    <property type="protein sequence ID" value="EXA47012.1"/>
    <property type="molecule type" value="Genomic_DNA"/>
</dbReference>
<gene>
    <name evidence="1" type="ORF">FOVG_04277</name>
</gene>